<dbReference type="GO" id="GO:0008237">
    <property type="term" value="F:metallopeptidase activity"/>
    <property type="evidence" value="ECO:0007669"/>
    <property type="project" value="UniProtKB-KW"/>
</dbReference>
<sequence>MKSKLDSFDKHYTLKVLPTLGIVLRLCGFILIGSFLSGLLFSLITGITITDFNRMIFKMEEETKARFFLLSRQALNALFIYFILPILYIYVFQKDLKQIFLVRTERLGSFILLSLLIFITALPFLSQLIEFNQQIQLPESLSNLQAVLLRLEQEAQQITNLIVLYDNWYEIIPILFVVAVLAGFGEELLFRGIIQNEIHRIYKNPHIAIWLSAALFSFIHFQFQGFLPRMVLGGLLGYLYYWSGSLLIPIVIHFVNNALTFTLINYARYKGEAFTNTNTSLGFTIISTIVCMILLIACYRLFSKVKAMSFH</sequence>
<reference evidence="3" key="1">
    <citation type="submission" date="2023-05" db="EMBL/GenBank/DDBJ databases">
        <authorList>
            <person name="Zhang X."/>
        </authorList>
    </citation>
    <scope>NUCLEOTIDE SEQUENCE</scope>
    <source>
        <strain evidence="3">YF14B1</strain>
    </source>
</reference>
<dbReference type="PANTHER" id="PTHR43592">
    <property type="entry name" value="CAAX AMINO TERMINAL PROTEASE"/>
    <property type="match status" value="1"/>
</dbReference>
<organism evidence="3 4">
    <name type="scientific">Xanthocytophaga flava</name>
    <dbReference type="NCBI Taxonomy" id="3048013"/>
    <lineage>
        <taxon>Bacteria</taxon>
        <taxon>Pseudomonadati</taxon>
        <taxon>Bacteroidota</taxon>
        <taxon>Cytophagia</taxon>
        <taxon>Cytophagales</taxon>
        <taxon>Rhodocytophagaceae</taxon>
        <taxon>Xanthocytophaga</taxon>
    </lineage>
</organism>
<dbReference type="EC" id="3.4.-.-" evidence="3"/>
<keyword evidence="1" id="KW-0472">Membrane</keyword>
<keyword evidence="3" id="KW-0482">Metalloprotease</keyword>
<keyword evidence="1" id="KW-1133">Transmembrane helix</keyword>
<feature type="transmembrane region" description="Helical" evidence="1">
    <location>
        <begin position="110"/>
        <end position="129"/>
    </location>
</feature>
<dbReference type="Pfam" id="PF02517">
    <property type="entry name" value="Rce1-like"/>
    <property type="match status" value="1"/>
</dbReference>
<dbReference type="EMBL" id="JASJOS010000004">
    <property type="protein sequence ID" value="MDJ1480896.1"/>
    <property type="molecule type" value="Genomic_DNA"/>
</dbReference>
<evidence type="ECO:0000256" key="1">
    <source>
        <dbReference type="SAM" id="Phobius"/>
    </source>
</evidence>
<dbReference type="Proteomes" id="UP001241110">
    <property type="component" value="Unassembled WGS sequence"/>
</dbReference>
<dbReference type="GO" id="GO:0080120">
    <property type="term" value="P:CAAX-box protein maturation"/>
    <property type="evidence" value="ECO:0007669"/>
    <property type="project" value="UniProtKB-ARBA"/>
</dbReference>
<feature type="transmembrane region" description="Helical" evidence="1">
    <location>
        <begin position="206"/>
        <end position="227"/>
    </location>
</feature>
<feature type="transmembrane region" description="Helical" evidence="1">
    <location>
        <begin position="239"/>
        <end position="259"/>
    </location>
</feature>
<evidence type="ECO:0000313" key="3">
    <source>
        <dbReference type="EMBL" id="MDJ1480896.1"/>
    </source>
</evidence>
<dbReference type="InterPro" id="IPR003675">
    <property type="entry name" value="Rce1/LyrA-like_dom"/>
</dbReference>
<name>A0AAE3QPS5_9BACT</name>
<keyword evidence="3" id="KW-0645">Protease</keyword>
<feature type="transmembrane region" description="Helical" evidence="1">
    <location>
        <begin position="20"/>
        <end position="49"/>
    </location>
</feature>
<dbReference type="GO" id="GO:0004175">
    <property type="term" value="F:endopeptidase activity"/>
    <property type="evidence" value="ECO:0007669"/>
    <property type="project" value="UniProtKB-ARBA"/>
</dbReference>
<gene>
    <name evidence="3" type="ORF">QNI16_10420</name>
</gene>
<dbReference type="PANTHER" id="PTHR43592:SF15">
    <property type="entry name" value="CAAX AMINO TERMINAL PROTEASE FAMILY PROTEIN"/>
    <property type="match status" value="1"/>
</dbReference>
<accession>A0AAE3QPS5</accession>
<proteinExistence type="predicted"/>
<feature type="transmembrane region" description="Helical" evidence="1">
    <location>
        <begin position="171"/>
        <end position="194"/>
    </location>
</feature>
<feature type="domain" description="CAAX prenyl protease 2/Lysostaphin resistance protein A-like" evidence="2">
    <location>
        <begin position="171"/>
        <end position="259"/>
    </location>
</feature>
<evidence type="ECO:0000313" key="4">
    <source>
        <dbReference type="Proteomes" id="UP001241110"/>
    </source>
</evidence>
<dbReference type="AlphaFoldDB" id="A0AAE3QPS5"/>
<feature type="transmembrane region" description="Helical" evidence="1">
    <location>
        <begin position="69"/>
        <end position="90"/>
    </location>
</feature>
<dbReference type="RefSeq" id="WP_313977980.1">
    <property type="nucleotide sequence ID" value="NZ_JASJOS010000004.1"/>
</dbReference>
<feature type="transmembrane region" description="Helical" evidence="1">
    <location>
        <begin position="280"/>
        <end position="302"/>
    </location>
</feature>
<evidence type="ECO:0000259" key="2">
    <source>
        <dbReference type="Pfam" id="PF02517"/>
    </source>
</evidence>
<keyword evidence="1" id="KW-0812">Transmembrane</keyword>
<keyword evidence="3" id="KW-0378">Hydrolase</keyword>
<protein>
    <submittedName>
        <fullName evidence="3">CPBP family intramembrane metalloprotease</fullName>
        <ecNumber evidence="3">3.4.-.-</ecNumber>
    </submittedName>
</protein>
<comment type="caution">
    <text evidence="3">The sequence shown here is derived from an EMBL/GenBank/DDBJ whole genome shotgun (WGS) entry which is preliminary data.</text>
</comment>